<proteinExistence type="predicted"/>
<dbReference type="EMBL" id="CAJNOG010000112">
    <property type="protein sequence ID" value="CAF0960102.1"/>
    <property type="molecule type" value="Genomic_DNA"/>
</dbReference>
<evidence type="ECO:0000313" key="2">
    <source>
        <dbReference type="Proteomes" id="UP000663845"/>
    </source>
</evidence>
<accession>A0A814DV80</accession>
<comment type="caution">
    <text evidence="1">The sequence shown here is derived from an EMBL/GenBank/DDBJ whole genome shotgun (WGS) entry which is preliminary data.</text>
</comment>
<protein>
    <submittedName>
        <fullName evidence="1">Uncharacterized protein</fullName>
    </submittedName>
</protein>
<reference evidence="1" key="1">
    <citation type="submission" date="2021-02" db="EMBL/GenBank/DDBJ databases">
        <authorList>
            <person name="Nowell W R."/>
        </authorList>
    </citation>
    <scope>NUCLEOTIDE SEQUENCE</scope>
</reference>
<organism evidence="1 2">
    <name type="scientific">Adineta steineri</name>
    <dbReference type="NCBI Taxonomy" id="433720"/>
    <lineage>
        <taxon>Eukaryota</taxon>
        <taxon>Metazoa</taxon>
        <taxon>Spiralia</taxon>
        <taxon>Gnathifera</taxon>
        <taxon>Rotifera</taxon>
        <taxon>Eurotatoria</taxon>
        <taxon>Bdelloidea</taxon>
        <taxon>Adinetida</taxon>
        <taxon>Adinetidae</taxon>
        <taxon>Adineta</taxon>
    </lineage>
</organism>
<gene>
    <name evidence="1" type="ORF">JYZ213_LOCUS13789</name>
</gene>
<dbReference type="AlphaFoldDB" id="A0A814DV80"/>
<dbReference type="Proteomes" id="UP000663845">
    <property type="component" value="Unassembled WGS sequence"/>
</dbReference>
<evidence type="ECO:0000313" key="1">
    <source>
        <dbReference type="EMBL" id="CAF0960102.1"/>
    </source>
</evidence>
<name>A0A814DV80_9BILA</name>
<sequence length="188" mass="20833">MPDGRTFSQQLQTRIRDAIVQIREQGESTFGVVSGSNGDEQARAIVLRLLNATNVTQSQFASLIGSPHPTVFNLWLNHPGERVVEGFRIIRFLYQVLYQIAEEALAAVLEQEEGDEEVEEDDESDIASATEIVGEKLSIEVVSEITTDELVSATRNSSVKDKKASVPEISSHLIKHVVLYIVDHKSCL</sequence>